<keyword evidence="2" id="KW-1185">Reference proteome</keyword>
<gene>
    <name evidence="1" type="ORF">HQ394_08125</name>
</gene>
<reference evidence="1 2" key="1">
    <citation type="submission" date="2020-05" db="EMBL/GenBank/DDBJ databases">
        <title>Complete closed genome sequence of Defluviicoccus vanus.</title>
        <authorList>
            <person name="Bessarab I."/>
            <person name="Arumugam K."/>
            <person name="Maszenan A.M."/>
            <person name="Seviour R.J."/>
            <person name="Williams R.B."/>
        </authorList>
    </citation>
    <scope>NUCLEOTIDE SEQUENCE [LARGE SCALE GENOMIC DNA]</scope>
    <source>
        <strain evidence="1 2">Ben 114</strain>
    </source>
</reference>
<proteinExistence type="predicted"/>
<evidence type="ECO:0000313" key="2">
    <source>
        <dbReference type="Proteomes" id="UP000516369"/>
    </source>
</evidence>
<dbReference type="Proteomes" id="UP000516369">
    <property type="component" value="Chromosome"/>
</dbReference>
<protein>
    <submittedName>
        <fullName evidence="1">Uncharacterized protein</fullName>
    </submittedName>
</protein>
<dbReference type="AlphaFoldDB" id="A0A7H1N0Q8"/>
<accession>A0A7H1N0Q8</accession>
<name>A0A7H1N0Q8_9PROT</name>
<dbReference type="EMBL" id="CP053923">
    <property type="protein sequence ID" value="QNT69294.1"/>
    <property type="molecule type" value="Genomic_DNA"/>
</dbReference>
<evidence type="ECO:0000313" key="1">
    <source>
        <dbReference type="EMBL" id="QNT69294.1"/>
    </source>
</evidence>
<organism evidence="1 2">
    <name type="scientific">Defluviicoccus vanus</name>
    <dbReference type="NCBI Taxonomy" id="111831"/>
    <lineage>
        <taxon>Bacteria</taxon>
        <taxon>Pseudomonadati</taxon>
        <taxon>Pseudomonadota</taxon>
        <taxon>Alphaproteobacteria</taxon>
        <taxon>Rhodospirillales</taxon>
        <taxon>Rhodospirillaceae</taxon>
        <taxon>Defluviicoccus</taxon>
    </lineage>
</organism>
<sequence length="130" mass="13906">MTAPWQGTVDSVPLTGADLVSLDKALAESGVFRPAPKGLLLRGEDFFWIVGACIDGTFHFNAFKWDSAAFAALTFPRLLLAWDPTGVPLNPPRSLSPFDIYRQTASDGGSGPTYSLTVGDNGLFGVKPLF</sequence>
<dbReference type="KEGG" id="dvn:HQ394_08125"/>